<organism evidence="5 6">
    <name type="scientific">Roseospira navarrensis</name>
    <dbReference type="NCBI Taxonomy" id="140058"/>
    <lineage>
        <taxon>Bacteria</taxon>
        <taxon>Pseudomonadati</taxon>
        <taxon>Pseudomonadota</taxon>
        <taxon>Alphaproteobacteria</taxon>
        <taxon>Rhodospirillales</taxon>
        <taxon>Rhodospirillaceae</taxon>
        <taxon>Roseospira</taxon>
    </lineage>
</organism>
<protein>
    <submittedName>
        <fullName evidence="5">Peptidase</fullName>
    </submittedName>
</protein>
<dbReference type="OrthoDB" id="9764688at2"/>
<evidence type="ECO:0000259" key="4">
    <source>
        <dbReference type="Pfam" id="PF09375"/>
    </source>
</evidence>
<dbReference type="CDD" id="cd14657">
    <property type="entry name" value="Imelysin_IrpA-like"/>
    <property type="match status" value="1"/>
</dbReference>
<dbReference type="Proteomes" id="UP000434582">
    <property type="component" value="Unassembled WGS sequence"/>
</dbReference>
<sequence>MKPTLLAAAAASLVVAGAAPALAMPDARPVLTTYADIAHAGYADSLAAARTLDGAIDALVADPSDETLAAARAAWVAARVPYQQTEVFRFGNPIVDAWEGRVNAWPLDEGLIDYVSDGTGGTGGGDNAAATANVIANPSLTLGGETVDAGTIDTALLMETLHEAGGIEANVATGYHAIEFLLWGQDLNGTGPGAGTRPATDFDPANCTSGHCDRRVAYLTTASDLLIEDLTEMVDAWAPGGEARAFVLDDPQRGLKAMLTGMGSLSYGELAGERMKLGLMLHDPEEEHDCFSDNTHYSHFFNAKGIENVYAGRYHRIDGTVVTGPALADLVQATDADAHAALTLRLAETLDQMATLVESAQTGEAYDQMIGAGNAAGNARVQAAIDALTAQTRAIETVVSSLGLDGVGFEGSDSLDAPEKVFQ</sequence>
<dbReference type="AlphaFoldDB" id="A0A7X1ZI00"/>
<evidence type="ECO:0000313" key="6">
    <source>
        <dbReference type="Proteomes" id="UP000434582"/>
    </source>
</evidence>
<dbReference type="RefSeq" id="WP_153345683.1">
    <property type="nucleotide sequence ID" value="NZ_WIVE01000057.1"/>
</dbReference>
<comment type="caution">
    <text evidence="5">The sequence shown here is derived from an EMBL/GenBank/DDBJ whole genome shotgun (WGS) entry which is preliminary data.</text>
</comment>
<evidence type="ECO:0000256" key="3">
    <source>
        <dbReference type="SAM" id="SignalP"/>
    </source>
</evidence>
<dbReference type="Gene3D" id="1.20.1420.20">
    <property type="entry name" value="M75 peptidase, HXXE motif"/>
    <property type="match status" value="1"/>
</dbReference>
<dbReference type="InterPro" id="IPR018976">
    <property type="entry name" value="Imelysin-like"/>
</dbReference>
<keyword evidence="2 3" id="KW-0732">Signal</keyword>
<feature type="signal peptide" evidence="3">
    <location>
        <begin position="1"/>
        <end position="23"/>
    </location>
</feature>
<accession>A0A7X1ZI00</accession>
<dbReference type="InterPro" id="IPR038352">
    <property type="entry name" value="Imelysin_sf"/>
</dbReference>
<comment type="subcellular location">
    <subcellularLocation>
        <location evidence="1">Cell envelope</location>
    </subcellularLocation>
</comment>
<evidence type="ECO:0000256" key="2">
    <source>
        <dbReference type="ARBA" id="ARBA00022729"/>
    </source>
</evidence>
<gene>
    <name evidence="5" type="ORF">GHC57_14955</name>
</gene>
<evidence type="ECO:0000313" key="5">
    <source>
        <dbReference type="EMBL" id="MQX37817.1"/>
    </source>
</evidence>
<reference evidence="5 6" key="1">
    <citation type="submission" date="2019-10" db="EMBL/GenBank/DDBJ databases">
        <title>Draft whole-genome sequence of the purple nonsulfur photosynthetic bacterium Roseospira navarrensis DSM 15114.</title>
        <authorList>
            <person name="Kyndt J.A."/>
            <person name="Meyer T.E."/>
        </authorList>
    </citation>
    <scope>NUCLEOTIDE SEQUENCE [LARGE SCALE GENOMIC DNA]</scope>
    <source>
        <strain evidence="5 6">DSM 15114</strain>
    </source>
</reference>
<feature type="domain" description="Imelysin-like" evidence="4">
    <location>
        <begin position="38"/>
        <end position="394"/>
    </location>
</feature>
<dbReference type="EMBL" id="WIVE01000057">
    <property type="protein sequence ID" value="MQX37817.1"/>
    <property type="molecule type" value="Genomic_DNA"/>
</dbReference>
<dbReference type="Pfam" id="PF09375">
    <property type="entry name" value="Peptidase_M75"/>
    <property type="match status" value="1"/>
</dbReference>
<dbReference type="GO" id="GO:0030313">
    <property type="term" value="C:cell envelope"/>
    <property type="evidence" value="ECO:0007669"/>
    <property type="project" value="UniProtKB-SubCell"/>
</dbReference>
<proteinExistence type="predicted"/>
<name>A0A7X1ZI00_9PROT</name>
<evidence type="ECO:0000256" key="1">
    <source>
        <dbReference type="ARBA" id="ARBA00004196"/>
    </source>
</evidence>
<keyword evidence="6" id="KW-1185">Reference proteome</keyword>
<feature type="chain" id="PRO_5030714636" evidence="3">
    <location>
        <begin position="24"/>
        <end position="423"/>
    </location>
</feature>